<dbReference type="AlphaFoldDB" id="A0A381USQ0"/>
<evidence type="ECO:0000256" key="5">
    <source>
        <dbReference type="ARBA" id="ARBA00022842"/>
    </source>
</evidence>
<dbReference type="InterPro" id="IPR036397">
    <property type="entry name" value="RNaseH_sf"/>
</dbReference>
<dbReference type="CDD" id="cd06141">
    <property type="entry name" value="WRN_exo"/>
    <property type="match status" value="1"/>
</dbReference>
<evidence type="ECO:0000256" key="2">
    <source>
        <dbReference type="ARBA" id="ARBA00022723"/>
    </source>
</evidence>
<dbReference type="EMBL" id="UINC01006826">
    <property type="protein sequence ID" value="SVA29873.1"/>
    <property type="molecule type" value="Genomic_DNA"/>
</dbReference>
<evidence type="ECO:0000256" key="6">
    <source>
        <dbReference type="ARBA" id="ARBA00040531"/>
    </source>
</evidence>
<evidence type="ECO:0000256" key="3">
    <source>
        <dbReference type="ARBA" id="ARBA00022801"/>
    </source>
</evidence>
<dbReference type="InterPro" id="IPR051132">
    <property type="entry name" value="3-5_Exonuclease_domain"/>
</dbReference>
<organism evidence="9">
    <name type="scientific">marine metagenome</name>
    <dbReference type="NCBI Taxonomy" id="408172"/>
    <lineage>
        <taxon>unclassified sequences</taxon>
        <taxon>metagenomes</taxon>
        <taxon>ecological metagenomes</taxon>
    </lineage>
</organism>
<dbReference type="GO" id="GO:0003676">
    <property type="term" value="F:nucleic acid binding"/>
    <property type="evidence" value="ECO:0007669"/>
    <property type="project" value="InterPro"/>
</dbReference>
<keyword evidence="5" id="KW-0460">Magnesium</keyword>
<accession>A0A381USQ0</accession>
<gene>
    <name evidence="9" type="ORF">METZ01_LOCUS82727</name>
</gene>
<proteinExistence type="predicted"/>
<evidence type="ECO:0000259" key="8">
    <source>
        <dbReference type="SMART" id="SM00474"/>
    </source>
</evidence>
<evidence type="ECO:0000256" key="1">
    <source>
        <dbReference type="ARBA" id="ARBA00022722"/>
    </source>
</evidence>
<dbReference type="SMART" id="SM00474">
    <property type="entry name" value="35EXOc"/>
    <property type="match status" value="1"/>
</dbReference>
<keyword evidence="1" id="KW-0540">Nuclease</keyword>
<evidence type="ECO:0000313" key="9">
    <source>
        <dbReference type="EMBL" id="SVA29873.1"/>
    </source>
</evidence>
<feature type="domain" description="3'-5' exonuclease" evidence="8">
    <location>
        <begin position="27"/>
        <end position="193"/>
    </location>
</feature>
<dbReference type="InterPro" id="IPR002562">
    <property type="entry name" value="3'-5'_exonuclease_dom"/>
</dbReference>
<dbReference type="PANTHER" id="PTHR13620:SF109">
    <property type="entry name" value="3'-5' EXONUCLEASE"/>
    <property type="match status" value="1"/>
</dbReference>
<name>A0A381USQ0_9ZZZZ</name>
<dbReference type="SUPFAM" id="SSF53098">
    <property type="entry name" value="Ribonuclease H-like"/>
    <property type="match status" value="1"/>
</dbReference>
<keyword evidence="3" id="KW-0378">Hydrolase</keyword>
<evidence type="ECO:0000256" key="7">
    <source>
        <dbReference type="ARBA" id="ARBA00042761"/>
    </source>
</evidence>
<dbReference type="GO" id="GO:0006139">
    <property type="term" value="P:nucleobase-containing compound metabolic process"/>
    <property type="evidence" value="ECO:0007669"/>
    <property type="project" value="InterPro"/>
</dbReference>
<evidence type="ECO:0000256" key="4">
    <source>
        <dbReference type="ARBA" id="ARBA00022839"/>
    </source>
</evidence>
<keyword evidence="4" id="KW-0269">Exonuclease</keyword>
<dbReference type="PANTHER" id="PTHR13620">
    <property type="entry name" value="3-5 EXONUCLEASE"/>
    <property type="match status" value="1"/>
</dbReference>
<dbReference type="Pfam" id="PF01612">
    <property type="entry name" value="DNA_pol_A_exo1"/>
    <property type="match status" value="1"/>
</dbReference>
<protein>
    <recommendedName>
        <fullName evidence="6">3'-5' exonuclease</fullName>
    </recommendedName>
    <alternativeName>
        <fullName evidence="7">Werner Syndrome-like exonuclease</fullName>
    </alternativeName>
</protein>
<keyword evidence="2" id="KW-0479">Metal-binding</keyword>
<sequence length="193" mass="21911">MNKTAPNRRLTKEEINELPLEYFSGSIHVLESKKDVNKACARLQNESILGFDTETRPAFKKGQFFLPSLLQLAGLDIVYLFRINKCGLPWSLKSLLANHTIVKTGVAIDRDIKDMQKISDFTPGNFVDLGEVARKKGLNHHGLRGLAALLLHFRISKGSRTTNWDANRLTAKQIRYAATDAWVSREVYCRLFH</sequence>
<dbReference type="GO" id="GO:0008408">
    <property type="term" value="F:3'-5' exonuclease activity"/>
    <property type="evidence" value="ECO:0007669"/>
    <property type="project" value="InterPro"/>
</dbReference>
<dbReference type="Gene3D" id="3.30.420.10">
    <property type="entry name" value="Ribonuclease H-like superfamily/Ribonuclease H"/>
    <property type="match status" value="1"/>
</dbReference>
<dbReference type="InterPro" id="IPR012337">
    <property type="entry name" value="RNaseH-like_sf"/>
</dbReference>
<reference evidence="9" key="1">
    <citation type="submission" date="2018-05" db="EMBL/GenBank/DDBJ databases">
        <authorList>
            <person name="Lanie J.A."/>
            <person name="Ng W.-L."/>
            <person name="Kazmierczak K.M."/>
            <person name="Andrzejewski T.M."/>
            <person name="Davidsen T.M."/>
            <person name="Wayne K.J."/>
            <person name="Tettelin H."/>
            <person name="Glass J.I."/>
            <person name="Rusch D."/>
            <person name="Podicherti R."/>
            <person name="Tsui H.-C.T."/>
            <person name="Winkler M.E."/>
        </authorList>
    </citation>
    <scope>NUCLEOTIDE SEQUENCE</scope>
</reference>
<dbReference type="GO" id="GO:0046872">
    <property type="term" value="F:metal ion binding"/>
    <property type="evidence" value="ECO:0007669"/>
    <property type="project" value="UniProtKB-KW"/>
</dbReference>